<keyword evidence="1" id="KW-0812">Transmembrane</keyword>
<keyword evidence="1" id="KW-1133">Transmembrane helix</keyword>
<dbReference type="GeneID" id="108732920"/>
<evidence type="ECO:0000313" key="2">
    <source>
        <dbReference type="Proteomes" id="UP000192223"/>
    </source>
</evidence>
<evidence type="ECO:0000256" key="1">
    <source>
        <dbReference type="SAM" id="Phobius"/>
    </source>
</evidence>
<proteinExistence type="predicted"/>
<dbReference type="RefSeq" id="XP_018319421.1">
    <property type="nucleotide sequence ID" value="XM_018463919.1"/>
</dbReference>
<dbReference type="AlphaFoldDB" id="A0A1W4W5L8"/>
<name>A0A1W4W5L8_AGRPL</name>
<dbReference type="InParanoid" id="A0A1W4W5L8"/>
<organism evidence="2 3">
    <name type="scientific">Agrilus planipennis</name>
    <name type="common">Emerald ash borer</name>
    <name type="synonym">Agrilus marcopoli</name>
    <dbReference type="NCBI Taxonomy" id="224129"/>
    <lineage>
        <taxon>Eukaryota</taxon>
        <taxon>Metazoa</taxon>
        <taxon>Ecdysozoa</taxon>
        <taxon>Arthropoda</taxon>
        <taxon>Hexapoda</taxon>
        <taxon>Insecta</taxon>
        <taxon>Pterygota</taxon>
        <taxon>Neoptera</taxon>
        <taxon>Endopterygota</taxon>
        <taxon>Coleoptera</taxon>
        <taxon>Polyphaga</taxon>
        <taxon>Elateriformia</taxon>
        <taxon>Buprestoidea</taxon>
        <taxon>Buprestidae</taxon>
        <taxon>Agrilinae</taxon>
        <taxon>Agrilus</taxon>
    </lineage>
</organism>
<dbReference type="KEGG" id="apln:108732920"/>
<sequence length="211" mass="23294">MCCCPKYLPIPSIVLILAMLLGRFYWISTAMEGFIFTPVTIEVIDISPCTDLGFRKQLLLNFEVGVSSLLSDSDVDPVRIINGNISLASPVDTTHRISLRTLRLENAKWIPDKTYLHNEFLCTIIDQLANGATSNDAIDVIRTTPATTKTSCPLPTGTYEINGFPATLRNIYGYPLDAIGRGIFRVEIMEGNNIPSCFDVLTESAFGLLNK</sequence>
<feature type="transmembrane region" description="Helical" evidence="1">
    <location>
        <begin position="7"/>
        <end position="26"/>
    </location>
</feature>
<evidence type="ECO:0000313" key="3">
    <source>
        <dbReference type="RefSeq" id="XP_018319421.1"/>
    </source>
</evidence>
<accession>A0A1W4W5L8</accession>
<protein>
    <submittedName>
        <fullName evidence="3">Uncharacterized protein LOC108732920 isoform X1</fullName>
    </submittedName>
</protein>
<reference evidence="3" key="1">
    <citation type="submission" date="2025-08" db="UniProtKB">
        <authorList>
            <consortium name="RefSeq"/>
        </authorList>
    </citation>
    <scope>IDENTIFICATION</scope>
    <source>
        <tissue evidence="3">Entire body</tissue>
    </source>
</reference>
<keyword evidence="2" id="KW-1185">Reference proteome</keyword>
<keyword evidence="1" id="KW-0472">Membrane</keyword>
<gene>
    <name evidence="3" type="primary">LOC108732920</name>
</gene>
<dbReference type="Proteomes" id="UP000192223">
    <property type="component" value="Unplaced"/>
</dbReference>